<evidence type="ECO:0000256" key="3">
    <source>
        <dbReference type="ARBA" id="ARBA00022448"/>
    </source>
</evidence>
<dbReference type="Gene3D" id="2.60.40.3110">
    <property type="match status" value="1"/>
</dbReference>
<dbReference type="InterPro" id="IPR000015">
    <property type="entry name" value="Fimb_usher"/>
</dbReference>
<keyword evidence="4" id="KW-1134">Transmembrane beta strand</keyword>
<dbReference type="Proteomes" id="UP000755577">
    <property type="component" value="Unassembled WGS sequence"/>
</dbReference>
<protein>
    <submittedName>
        <fullName evidence="13">Fimbrial biogenesis outer membrane usher protein</fullName>
    </submittedName>
</protein>
<reference evidence="13 14" key="1">
    <citation type="submission" date="2021-02" db="EMBL/GenBank/DDBJ databases">
        <title>Draft genome of the type strains Burkholderia anthina DSM16086.</title>
        <authorList>
            <person name="Hertel R."/>
            <person name="Meissner J."/>
            <person name="Poehlein A."/>
            <person name="Daniel R."/>
            <person name="Commichau F.M."/>
        </authorList>
    </citation>
    <scope>NUCLEOTIDE SEQUENCE [LARGE SCALE GENOMIC DNA]</scope>
    <source>
        <strain evidence="13 14">DSM 16086</strain>
    </source>
</reference>
<keyword evidence="14" id="KW-1185">Reference proteome</keyword>
<evidence type="ECO:0000259" key="12">
    <source>
        <dbReference type="Pfam" id="PF13954"/>
    </source>
</evidence>
<evidence type="ECO:0000256" key="6">
    <source>
        <dbReference type="ARBA" id="ARBA00022729"/>
    </source>
</evidence>
<dbReference type="InterPro" id="IPR025885">
    <property type="entry name" value="PapC_N"/>
</dbReference>
<feature type="domain" description="PapC N-terminal" evidence="12">
    <location>
        <begin position="83"/>
        <end position="230"/>
    </location>
</feature>
<dbReference type="InterPro" id="IPR018030">
    <property type="entry name" value="Fimbrial_membr_usher_CS"/>
</dbReference>
<organism evidence="13 14">
    <name type="scientific">Burkholderia anthina</name>
    <dbReference type="NCBI Taxonomy" id="179879"/>
    <lineage>
        <taxon>Bacteria</taxon>
        <taxon>Pseudomonadati</taxon>
        <taxon>Pseudomonadota</taxon>
        <taxon>Betaproteobacteria</taxon>
        <taxon>Burkholderiales</taxon>
        <taxon>Burkholderiaceae</taxon>
        <taxon>Burkholderia</taxon>
        <taxon>Burkholderia cepacia complex</taxon>
    </lineage>
</organism>
<comment type="subcellular location">
    <subcellularLocation>
        <location evidence="1 9">Cell outer membrane</location>
        <topology evidence="1 9">Multi-pass membrane protein</topology>
    </subcellularLocation>
</comment>
<dbReference type="InterPro" id="IPR037224">
    <property type="entry name" value="PapC_N_sf"/>
</dbReference>
<evidence type="ECO:0000313" key="13">
    <source>
        <dbReference type="EMBL" id="MBM2768260.1"/>
    </source>
</evidence>
<dbReference type="PANTHER" id="PTHR30451:SF20">
    <property type="entry name" value="FIMBRIAE USHER"/>
    <property type="match status" value="1"/>
</dbReference>
<keyword evidence="8 9" id="KW-0998">Cell outer membrane</keyword>
<dbReference type="PANTHER" id="PTHR30451">
    <property type="entry name" value="OUTER MEMBRANE USHER PROTEIN"/>
    <property type="match status" value="1"/>
</dbReference>
<evidence type="ECO:0000256" key="7">
    <source>
        <dbReference type="ARBA" id="ARBA00023136"/>
    </source>
</evidence>
<feature type="domain" description="PapC-like C-terminal" evidence="11">
    <location>
        <begin position="820"/>
        <end position="881"/>
    </location>
</feature>
<dbReference type="Gene3D" id="2.60.40.2610">
    <property type="entry name" value="Outer membrane usher protein FimD, plug domain"/>
    <property type="match status" value="1"/>
</dbReference>
<keyword evidence="3 9" id="KW-0813">Transport</keyword>
<dbReference type="PROSITE" id="PS01151">
    <property type="entry name" value="FIMBRIAL_USHER"/>
    <property type="match status" value="1"/>
</dbReference>
<evidence type="ECO:0000256" key="8">
    <source>
        <dbReference type="ARBA" id="ARBA00023237"/>
    </source>
</evidence>
<accession>A0ABS2B5J4</accession>
<dbReference type="InterPro" id="IPR042186">
    <property type="entry name" value="FimD_plug_dom"/>
</dbReference>
<evidence type="ECO:0000256" key="10">
    <source>
        <dbReference type="SAM" id="MobiDB-lite"/>
    </source>
</evidence>
<keyword evidence="9" id="KW-1029">Fimbrium biogenesis</keyword>
<evidence type="ECO:0000256" key="4">
    <source>
        <dbReference type="ARBA" id="ARBA00022452"/>
    </source>
</evidence>
<dbReference type="InterPro" id="IPR043142">
    <property type="entry name" value="PapC-like_C_sf"/>
</dbReference>
<dbReference type="Pfam" id="PF13954">
    <property type="entry name" value="PapC_N"/>
    <property type="match status" value="1"/>
</dbReference>
<evidence type="ECO:0000256" key="1">
    <source>
        <dbReference type="ARBA" id="ARBA00004571"/>
    </source>
</evidence>
<dbReference type="Gene3D" id="3.10.20.410">
    <property type="match status" value="1"/>
</dbReference>
<evidence type="ECO:0000256" key="2">
    <source>
        <dbReference type="ARBA" id="ARBA00008064"/>
    </source>
</evidence>
<dbReference type="Pfam" id="PF00577">
    <property type="entry name" value="Usher"/>
    <property type="match status" value="1"/>
</dbReference>
<dbReference type="SUPFAM" id="SSF141729">
    <property type="entry name" value="FimD N-terminal domain-like"/>
    <property type="match status" value="1"/>
</dbReference>
<evidence type="ECO:0000259" key="11">
    <source>
        <dbReference type="Pfam" id="PF13953"/>
    </source>
</evidence>
<comment type="similarity">
    <text evidence="2 9">Belongs to the fimbrial export usher family.</text>
</comment>
<keyword evidence="7 9" id="KW-0472">Membrane</keyword>
<feature type="region of interest" description="Disordered" evidence="10">
    <location>
        <begin position="50"/>
        <end position="76"/>
    </location>
</feature>
<dbReference type="Gene3D" id="2.60.40.2070">
    <property type="match status" value="1"/>
</dbReference>
<evidence type="ECO:0000256" key="5">
    <source>
        <dbReference type="ARBA" id="ARBA00022692"/>
    </source>
</evidence>
<comment type="caution">
    <text evidence="13">The sequence shown here is derived from an EMBL/GenBank/DDBJ whole genome shotgun (WGS) entry which is preliminary data.</text>
</comment>
<evidence type="ECO:0000313" key="14">
    <source>
        <dbReference type="Proteomes" id="UP000755577"/>
    </source>
</evidence>
<feature type="region of interest" description="Disordered" evidence="10">
    <location>
        <begin position="904"/>
        <end position="929"/>
    </location>
</feature>
<dbReference type="Pfam" id="PF13953">
    <property type="entry name" value="PapC_C"/>
    <property type="match status" value="1"/>
</dbReference>
<keyword evidence="5 9" id="KW-0812">Transmembrane</keyword>
<gene>
    <name evidence="13" type="ORF">JQK92_17710</name>
</gene>
<sequence length="929" mass="98960">MCGVQGSGEDGRSERGRVPFRAHSMARAVIVAMGCWAFQAGADEIAEFPESTSVKGRMPGETQSEAASGSGGEGGETPKAMIFNPAFFTGDVADLSRFTHGNPVGPGQYPLDVFVNGKGRGYFDVLFQAVPDSESAAPCFTLSDLDRLGVDVGRVTRRFEGAGDDVAIAQSSRCIPLSESVPGSIAMFNTADLKLDLSVPQIELRREATGYVDPARWDGGVDAGFVQYSLASYASRQNNGGGDLGSVFLGLQAGVNVMGWRLRQWSTADWYNRSAGMRWQSVALFAQHDVTALKSQLTIGDSSTTGDVFDSFNVRGIQLSSDDRMLPDSMRAYAPIVRGVADTNALVTVRQNNVVMTETSVPPGPFELSDLPATGYGGDLEVTVTESDGRKKTFLVPFASVPQLLRPSVSRFSLVAGAYRDITTNIHPWVVQAVYQRGFTNLLTGYAGGQFSAGYWAGLVGVAFNTSLGAVALDVTTAGTQAPTQSGGHPGYSMRISYSKLVPGVRTNISVAAYRYSTDRFYSLRDAIYARHGAVGIEGRYDYRMRSRLQLNVNQPVGKASSFYVSGSSQNYWSGERGYDLQYQIGFNSMVRRVSYSLYAARARIQDGRTDTQIGANFSIPLGWGSSVANTHRAFDYLTTNLSRGSEGDSVMQISASGNTTGTTPVNYGINASRVASGDSRTASTGGYLIYRAPFGTYNVNASIGNRTRQAAFNADGAMVMHGGGVTLSPPLGQAFALVEAKGAKGGRVINGQGARIDRNGYAVLPSLTPYRINTIALDPSDVPLEVELGNTSEEVVPRAGSLVRVRIATVQGTPVFADIADRTGNALPMGTELFDESGKSVGVVGQGGVAYLRGLEKQGKLQARWGDGENEQCLLTYAMPDDEEASRRETSGVVARIPMECDPVSATPRSVEHATNHASGADVADASN</sequence>
<dbReference type="EMBL" id="JAFCIQ010000012">
    <property type="protein sequence ID" value="MBM2768260.1"/>
    <property type="molecule type" value="Genomic_DNA"/>
</dbReference>
<name>A0ABS2B5J4_9BURK</name>
<proteinExistence type="inferred from homology"/>
<evidence type="ECO:0000256" key="9">
    <source>
        <dbReference type="RuleBase" id="RU003884"/>
    </source>
</evidence>
<dbReference type="InterPro" id="IPR025949">
    <property type="entry name" value="PapC-like_C"/>
</dbReference>
<keyword evidence="6" id="KW-0732">Signal</keyword>